<dbReference type="GO" id="GO:0005524">
    <property type="term" value="F:ATP binding"/>
    <property type="evidence" value="ECO:0007669"/>
    <property type="project" value="InterPro"/>
</dbReference>
<dbReference type="InterPro" id="IPR001828">
    <property type="entry name" value="ANF_lig-bd_rcpt"/>
</dbReference>
<dbReference type="PROSITE" id="PS50878">
    <property type="entry name" value="RT_POL"/>
    <property type="match status" value="1"/>
</dbReference>
<dbReference type="GO" id="GO:0004672">
    <property type="term" value="F:protein kinase activity"/>
    <property type="evidence" value="ECO:0007669"/>
    <property type="project" value="InterPro"/>
</dbReference>
<dbReference type="Proteomes" id="UP000024635">
    <property type="component" value="Unassembled WGS sequence"/>
</dbReference>
<dbReference type="OrthoDB" id="4062651at2759"/>
<evidence type="ECO:0000256" key="4">
    <source>
        <dbReference type="ARBA" id="ARBA00022692"/>
    </source>
</evidence>
<dbReference type="Pfam" id="PF00078">
    <property type="entry name" value="RVT_1"/>
    <property type="match status" value="1"/>
</dbReference>
<dbReference type="InterPro" id="IPR001245">
    <property type="entry name" value="Ser-Thr/Tyr_kinase_cat_dom"/>
</dbReference>
<dbReference type="SMART" id="SM00044">
    <property type="entry name" value="CYCc"/>
    <property type="match status" value="1"/>
</dbReference>
<dbReference type="CDD" id="cd07302">
    <property type="entry name" value="CHD"/>
    <property type="match status" value="1"/>
</dbReference>
<dbReference type="SUPFAM" id="SSF56112">
    <property type="entry name" value="Protein kinase-like (PK-like)"/>
    <property type="match status" value="1"/>
</dbReference>
<evidence type="ECO:0000256" key="14">
    <source>
        <dbReference type="SAM" id="Phobius"/>
    </source>
</evidence>
<dbReference type="PANTHER" id="PTHR11920:SF71">
    <property type="entry name" value="RECEPTOR-TYPE GUANYLATE CYCLASE GCY-19"/>
    <property type="match status" value="1"/>
</dbReference>
<dbReference type="GO" id="GO:0005886">
    <property type="term" value="C:plasma membrane"/>
    <property type="evidence" value="ECO:0007669"/>
    <property type="project" value="TreeGrafter"/>
</dbReference>
<evidence type="ECO:0000259" key="17">
    <source>
        <dbReference type="PROSITE" id="PS50878"/>
    </source>
</evidence>
<dbReference type="CDD" id="cd06352">
    <property type="entry name" value="PBP1_NPR_GC-like"/>
    <property type="match status" value="1"/>
</dbReference>
<keyword evidence="8" id="KW-0342">GTP-binding</keyword>
<gene>
    <name evidence="18" type="primary">Acey_s0088.g2137</name>
    <name evidence="18" type="ORF">Y032_0088g2137</name>
</gene>
<dbReference type="CDD" id="cd01650">
    <property type="entry name" value="RT_nLTR_like"/>
    <property type="match status" value="1"/>
</dbReference>
<reference evidence="19" key="1">
    <citation type="journal article" date="2015" name="Nat. Genet.">
        <title>The genome and transcriptome of the zoonotic hookworm Ancylostoma ceylanicum identify infection-specific gene families.</title>
        <authorList>
            <person name="Schwarz E.M."/>
            <person name="Hu Y."/>
            <person name="Antoshechkin I."/>
            <person name="Miller M.M."/>
            <person name="Sternberg P.W."/>
            <person name="Aroian R.V."/>
        </authorList>
    </citation>
    <scope>NUCLEOTIDE SEQUENCE</scope>
    <source>
        <strain evidence="19">HY135</strain>
    </source>
</reference>
<evidence type="ECO:0000256" key="7">
    <source>
        <dbReference type="ARBA" id="ARBA00022989"/>
    </source>
</evidence>
<keyword evidence="5" id="KW-0732">Signal</keyword>
<dbReference type="Gene3D" id="1.10.510.10">
    <property type="entry name" value="Transferase(Phosphotransferase) domain 1"/>
    <property type="match status" value="1"/>
</dbReference>
<evidence type="ECO:0000313" key="19">
    <source>
        <dbReference type="Proteomes" id="UP000024635"/>
    </source>
</evidence>
<dbReference type="PROSITE" id="PS50011">
    <property type="entry name" value="PROTEIN_KINASE_DOM"/>
    <property type="match status" value="1"/>
</dbReference>
<keyword evidence="12" id="KW-0456">Lyase</keyword>
<dbReference type="GO" id="GO:0001653">
    <property type="term" value="F:peptide receptor activity"/>
    <property type="evidence" value="ECO:0007669"/>
    <property type="project" value="TreeGrafter"/>
</dbReference>
<dbReference type="InterPro" id="IPR029787">
    <property type="entry name" value="Nucleotide_cyclase"/>
</dbReference>
<feature type="domain" description="Guanylate cyclase" evidence="16">
    <location>
        <begin position="1779"/>
        <end position="1880"/>
    </location>
</feature>
<feature type="domain" description="Reverse transcriptase" evidence="17">
    <location>
        <begin position="1318"/>
        <end position="1582"/>
    </location>
</feature>
<dbReference type="SUPFAM" id="SSF56219">
    <property type="entry name" value="DNase I-like"/>
    <property type="match status" value="1"/>
</dbReference>
<comment type="caution">
    <text evidence="18">The sequence shown here is derived from an EMBL/GenBank/DDBJ whole genome shotgun (WGS) entry which is preliminary data.</text>
</comment>
<dbReference type="GO" id="GO:0004383">
    <property type="term" value="F:guanylate cyclase activity"/>
    <property type="evidence" value="ECO:0007669"/>
    <property type="project" value="UniProtKB-EC"/>
</dbReference>
<dbReference type="EMBL" id="JARK01001424">
    <property type="protein sequence ID" value="EYC04315.1"/>
    <property type="molecule type" value="Genomic_DNA"/>
</dbReference>
<keyword evidence="4 14" id="KW-0812">Transmembrane</keyword>
<keyword evidence="13" id="KW-0141">cGMP biosynthesis</keyword>
<evidence type="ECO:0000313" key="18">
    <source>
        <dbReference type="EMBL" id="EYC04315.1"/>
    </source>
</evidence>
<evidence type="ECO:0000256" key="8">
    <source>
        <dbReference type="ARBA" id="ARBA00023134"/>
    </source>
</evidence>
<dbReference type="Gene3D" id="6.10.250.780">
    <property type="match status" value="1"/>
</dbReference>
<evidence type="ECO:0000256" key="10">
    <source>
        <dbReference type="ARBA" id="ARBA00023170"/>
    </source>
</evidence>
<comment type="catalytic activity">
    <reaction evidence="1">
        <text>GTP = 3',5'-cyclic GMP + diphosphate</text>
        <dbReference type="Rhea" id="RHEA:13665"/>
        <dbReference type="ChEBI" id="CHEBI:33019"/>
        <dbReference type="ChEBI" id="CHEBI:37565"/>
        <dbReference type="ChEBI" id="CHEBI:57746"/>
        <dbReference type="EC" id="4.6.1.2"/>
    </reaction>
</comment>
<dbReference type="Pfam" id="PF07714">
    <property type="entry name" value="PK_Tyr_Ser-Thr"/>
    <property type="match status" value="1"/>
</dbReference>
<dbReference type="EC" id="4.6.1.2" evidence="3"/>
<dbReference type="InterPro" id="IPR001170">
    <property type="entry name" value="ANPR/GUC"/>
</dbReference>
<organism evidence="18 19">
    <name type="scientific">Ancylostoma ceylanicum</name>
    <dbReference type="NCBI Taxonomy" id="53326"/>
    <lineage>
        <taxon>Eukaryota</taxon>
        <taxon>Metazoa</taxon>
        <taxon>Ecdysozoa</taxon>
        <taxon>Nematoda</taxon>
        <taxon>Chromadorea</taxon>
        <taxon>Rhabditida</taxon>
        <taxon>Rhabditina</taxon>
        <taxon>Rhabditomorpha</taxon>
        <taxon>Strongyloidea</taxon>
        <taxon>Ancylostomatidae</taxon>
        <taxon>Ancylostomatinae</taxon>
        <taxon>Ancylostoma</taxon>
    </lineage>
</organism>
<evidence type="ECO:0000259" key="16">
    <source>
        <dbReference type="PROSITE" id="PS50125"/>
    </source>
</evidence>
<name>A0A016TNH6_9BILA</name>
<dbReference type="GO" id="GO:0035556">
    <property type="term" value="P:intracellular signal transduction"/>
    <property type="evidence" value="ECO:0007669"/>
    <property type="project" value="InterPro"/>
</dbReference>
<dbReference type="InterPro" id="IPR000719">
    <property type="entry name" value="Prot_kinase_dom"/>
</dbReference>
<dbReference type="STRING" id="53326.A0A016TNH6"/>
<dbReference type="InterPro" id="IPR028082">
    <property type="entry name" value="Peripla_BP_I"/>
</dbReference>
<dbReference type="CDD" id="cd09076">
    <property type="entry name" value="L1-EN"/>
    <property type="match status" value="1"/>
</dbReference>
<evidence type="ECO:0000256" key="1">
    <source>
        <dbReference type="ARBA" id="ARBA00001436"/>
    </source>
</evidence>
<evidence type="ECO:0000256" key="9">
    <source>
        <dbReference type="ARBA" id="ARBA00023136"/>
    </source>
</evidence>
<dbReference type="InterPro" id="IPR000477">
    <property type="entry name" value="RT_dom"/>
</dbReference>
<dbReference type="PRINTS" id="PR00255">
    <property type="entry name" value="NATPEPTIDER"/>
</dbReference>
<evidence type="ECO:0000256" key="5">
    <source>
        <dbReference type="ARBA" id="ARBA00022729"/>
    </source>
</evidence>
<dbReference type="Gene3D" id="3.60.10.10">
    <property type="entry name" value="Endonuclease/exonuclease/phosphatase"/>
    <property type="match status" value="1"/>
</dbReference>
<keyword evidence="11" id="KW-0325">Glycoprotein</keyword>
<evidence type="ECO:0000256" key="11">
    <source>
        <dbReference type="ARBA" id="ARBA00023180"/>
    </source>
</evidence>
<protein>
    <recommendedName>
        <fullName evidence="3">guanylate cyclase</fullName>
        <ecNumber evidence="3">4.6.1.2</ecNumber>
    </recommendedName>
</protein>
<evidence type="ECO:0000259" key="15">
    <source>
        <dbReference type="PROSITE" id="PS50011"/>
    </source>
</evidence>
<dbReference type="InterPro" id="IPR036691">
    <property type="entry name" value="Endo/exonu/phosph_ase_sf"/>
</dbReference>
<evidence type="ECO:0000256" key="12">
    <source>
        <dbReference type="ARBA" id="ARBA00023239"/>
    </source>
</evidence>
<feature type="transmembrane region" description="Helical" evidence="14">
    <location>
        <begin position="432"/>
        <end position="458"/>
    </location>
</feature>
<accession>A0A016TNH6</accession>
<dbReference type="PANTHER" id="PTHR11920">
    <property type="entry name" value="GUANYLYL CYCLASE"/>
    <property type="match status" value="1"/>
</dbReference>
<evidence type="ECO:0000256" key="3">
    <source>
        <dbReference type="ARBA" id="ARBA00012202"/>
    </source>
</evidence>
<dbReference type="GO" id="GO:0005525">
    <property type="term" value="F:GTP binding"/>
    <property type="evidence" value="ECO:0007669"/>
    <property type="project" value="UniProtKB-KW"/>
</dbReference>
<dbReference type="GO" id="GO:0007168">
    <property type="term" value="P:receptor guanylyl cyclase signaling pathway"/>
    <property type="evidence" value="ECO:0007669"/>
    <property type="project" value="TreeGrafter"/>
</dbReference>
<keyword evidence="7 14" id="KW-1133">Transmembrane helix</keyword>
<keyword evidence="9 14" id="KW-0472">Membrane</keyword>
<evidence type="ECO:0000256" key="6">
    <source>
        <dbReference type="ARBA" id="ARBA00022741"/>
    </source>
</evidence>
<evidence type="ECO:0000256" key="2">
    <source>
        <dbReference type="ARBA" id="ARBA00004479"/>
    </source>
</evidence>
<dbReference type="InterPro" id="IPR011009">
    <property type="entry name" value="Kinase-like_dom_sf"/>
</dbReference>
<dbReference type="SUPFAM" id="SSF56672">
    <property type="entry name" value="DNA/RNA polymerases"/>
    <property type="match status" value="1"/>
</dbReference>
<dbReference type="GO" id="GO:0004016">
    <property type="term" value="F:adenylate cyclase activity"/>
    <property type="evidence" value="ECO:0007669"/>
    <property type="project" value="TreeGrafter"/>
</dbReference>
<proteinExistence type="predicted"/>
<dbReference type="SUPFAM" id="SSF55073">
    <property type="entry name" value="Nucleotide cyclase"/>
    <property type="match status" value="1"/>
</dbReference>
<dbReference type="PROSITE" id="PS50125">
    <property type="entry name" value="GUANYLATE_CYCLASE_2"/>
    <property type="match status" value="1"/>
</dbReference>
<dbReference type="Gene3D" id="3.30.70.1230">
    <property type="entry name" value="Nucleotide cyclase"/>
    <property type="match status" value="1"/>
</dbReference>
<evidence type="ECO:0000256" key="13">
    <source>
        <dbReference type="ARBA" id="ARBA00023293"/>
    </source>
</evidence>
<keyword evidence="6" id="KW-0547">Nucleotide-binding</keyword>
<dbReference type="Gene3D" id="3.40.50.2300">
    <property type="match status" value="2"/>
</dbReference>
<dbReference type="InterPro" id="IPR001054">
    <property type="entry name" value="A/G_cyclase"/>
</dbReference>
<keyword evidence="19" id="KW-1185">Reference proteome</keyword>
<dbReference type="SUPFAM" id="SSF53822">
    <property type="entry name" value="Periplasmic binding protein-like I"/>
    <property type="match status" value="1"/>
</dbReference>
<dbReference type="Pfam" id="PF01094">
    <property type="entry name" value="ANF_receptor"/>
    <property type="match status" value="1"/>
</dbReference>
<dbReference type="InterPro" id="IPR043502">
    <property type="entry name" value="DNA/RNA_pol_sf"/>
</dbReference>
<feature type="domain" description="Protein kinase" evidence="15">
    <location>
        <begin position="432"/>
        <end position="778"/>
    </location>
</feature>
<sequence length="1897" mass="217189">MGHSVSGGAIGIALDRMKAEGIAYGFDFRFLVNYTECSTSEAVGVAVEFMKQRNVDVVIGPPCPMPAEIMGHLSTLYKKTMLGWGFLTDSQFSDIDKFPYITKVIPDSLGMMRSVLQLFSTFAWDRVAIFYTPNEVEYCDSIIDDAMAAFSDETSYYVNVVQKIAWDRQDGDYIRNQMRRAKASTRVIVMCLDTAKDRRAFMKIAVALDMVSDEFVYVFLGMRGYGFVSNGLTPFWEDLENNHADDQIVKEAAKRILTVDVNSDDVDAAILKDFMSKAVPRVRQDPLYCSTPACLSNDGKTVAVWARYLHDVFYLYGLSLNESLTLDPVGGQSNASTLAQSMKRSFLGLTGAVTINENGTRVPLFTVYGLDVNYNQVAYINFTLENNQPVMSKGYTDEATTIWATRNGKRPLSRPICGYSGTECPKDFWDQYSIYVAIGGAIVGIFVIAAVLLFVYLIRVRRLEKEQLRLQWQIPCIKLRKPPSLKELQQLSKRSLQSGPSTITADSRFASEMNFGHFEVYFLDKEPVLTTKHAITGLTQEDYARFPKMRKLDQDNVNRFIGLSIDGPEYVAIWRMCQRGTLQELISKGSLWFDPFFMFCIMRDIAEGLRFLHTSFLGCHGRLRSGCCLVNESWQVKISDYGTESLMEEERLRRKRQRFLFVFSLTVVRYIVKGLLWMAPEHLRDSSCSKEGDVYSFAIISSEVITRREAWSLHDRKEGVDELVYMIKKGGSFPLRPDLSTEGEINNAMLHLIRDCWSEKPSDRPTADTICKLLKSMMPDKKTNLMDHMFNMLEDYTTTLELDVEERTKQLQEEKKKADILLGRMLPRRLSNRERLTELQEALRGTYVDILAVTELRWRGTGCMDLLDSEYRFFYAGPEDVKAPSGTGFLVSKRMIPFIEAFQRETDRISRLDLRVGQHVIRCLSIYAPPSSCAGFEDEEDYSRFLEELQVLLHQPSSPKLCSDRQGCSNESPQVHLLLLGDFNAKIGVKENETEVCVGPFGSKDGRNARGQLVVEFCEGLHLRAVATFFKTRSGRKWTWKSPDGSTRNCIDHILACRHIRFNSVRTGSLQFETDHRLLRGTLQWPKSSFKSKQKPRVRHYVDRDIFEHIMSNNCPKTLTSTRNGYDELCTYIRNAATLAERPLERRSCLSNDTVTLMKHRQQLKKTISTALDRLVYTETCKMLRRQIREDIRFHHCQIVQKAVQSRKSLRQIRHETAIGHHQLFQLKDGSGEMCRTKADISRLIKQFYEELYTSKVDITYTPMPVKDECLPFLEDEVDAALKNMKGGRTPGHDRITIEMVKWGSRMLIPLITELFNQCLHSGKVPENMADSLTILLHKKGDPSQLKNYRPISLLSVLYKLLTKVISKRVERVLDAEQPREQAGFRKNYSTIDHLHAINELIERCSEYRMPLYIAFIDYEKAFDTVETNSLWNVLQEQGVQSQLITLLRGIYASAQSMFKVGETTIPVKICRGVRQGDTISPKLFIATLEHVFRKLSWNDFGLAVNGNFLTNLRFADDVVLLAKSAEELQTMIDELDEHSLRCGLKISTAKTKIMATAGTAISLRGTQLECVESFLYLGQRISLNRDFSEEIARRIRAGWSCFHRYEKFMSSRTVEMKYKRALFNMCILPAMLYGAETWVLTKTTERKLACAQRRMERFMVGVRLLDKKTNAWLRGVTKVKDAVSSARERKWAYGWELAMSTNVKWSRELVEWRPPLTRPAGRPKARWRDEFQKVLGTCNWQLIARAKTKKEWIDLTRQVADRLKLGQTVEPEGFDCVTVFFSDVVKFTQLAAKCSPFQVVSLLNDLYGGFDSIIEEHCVYKVESIGDGYLCVSGLPTRNGFTHIKEIAELSLSFMEFVGKFRITSLPRERVQLRIGVNTVQLQSMQTVKDVHIASE</sequence>
<dbReference type="Pfam" id="PF00211">
    <property type="entry name" value="Guanylate_cyc"/>
    <property type="match status" value="1"/>
</dbReference>
<keyword evidence="10" id="KW-0675">Receptor</keyword>
<dbReference type="InterPro" id="IPR050401">
    <property type="entry name" value="Cyclic_nucleotide_synthase"/>
</dbReference>
<comment type="subcellular location">
    <subcellularLocation>
        <location evidence="2">Membrane</location>
        <topology evidence="2">Single-pass type I membrane protein</topology>
    </subcellularLocation>
</comment>
<feature type="transmembrane region" description="Helical" evidence="14">
    <location>
        <begin position="659"/>
        <end position="679"/>
    </location>
</feature>